<dbReference type="RefSeq" id="WP_151150061.1">
    <property type="nucleotide sequence ID" value="NZ_WAIE01000001.1"/>
</dbReference>
<dbReference type="InterPro" id="IPR017900">
    <property type="entry name" value="4Fe4S_Fe_S_CS"/>
</dbReference>
<dbReference type="PANTHER" id="PTHR43534">
    <property type="entry name" value="MIND SUPERFAMILY P-LOOP ATPASE CONTAINING AN INSERTED FERREDOXIN DOMAIN"/>
    <property type="match status" value="1"/>
</dbReference>
<evidence type="ECO:0000256" key="2">
    <source>
        <dbReference type="ARBA" id="ARBA00023004"/>
    </source>
</evidence>
<dbReference type="EMBL" id="WAIE01000001">
    <property type="protein sequence ID" value="KAB1443688.1"/>
    <property type="molecule type" value="Genomic_DNA"/>
</dbReference>
<sequence>MKQLVVISGKGGTGKTSITAALAGFGPKKVLADCDVDAADLHLVLHPKKLESIDFYSGQLATIDPDLCIQCGICADHCRFDAISRDFSIIKEHCEGCGVCEFVCPQGAAIMEERMCGYQYVSETRFGTMVHAELGIGEENSGKLVTSVRKRAKEIAEEQGAEMVIVDGSPGVGCPVIASLSDVDACLLVAEPTVSAVHDVKRVHELTTHFKIPCVAVINKCGVNPDLENELREFCKESNVPVLGSLAYDTAFTEAQIHGQTVAEYAPDGLGKDIAGMWGRLAQYLEISGE</sequence>
<evidence type="ECO:0000259" key="4">
    <source>
        <dbReference type="PROSITE" id="PS51379"/>
    </source>
</evidence>
<dbReference type="InterPro" id="IPR017896">
    <property type="entry name" value="4Fe4S_Fe-S-bd"/>
</dbReference>
<gene>
    <name evidence="5" type="ORF">F8A88_05480</name>
</gene>
<evidence type="ECO:0000313" key="6">
    <source>
        <dbReference type="Proteomes" id="UP000438699"/>
    </source>
</evidence>
<dbReference type="SUPFAM" id="SSF52540">
    <property type="entry name" value="P-loop containing nucleoside triphosphate hydrolases"/>
    <property type="match status" value="1"/>
</dbReference>
<dbReference type="OrthoDB" id="9778602at2"/>
<name>A0A6N6N7N5_9BACT</name>
<protein>
    <submittedName>
        <fullName evidence="5">(4Fe-4S)-binding protein</fullName>
    </submittedName>
</protein>
<dbReference type="CDD" id="cd03110">
    <property type="entry name" value="SIMIBI_bact_arch"/>
    <property type="match status" value="1"/>
</dbReference>
<dbReference type="PANTHER" id="PTHR43534:SF1">
    <property type="entry name" value="4FE-4S CLUSTER CONTAINING PARA FAMILY ATPASE PROTEIN"/>
    <property type="match status" value="1"/>
</dbReference>
<evidence type="ECO:0000256" key="1">
    <source>
        <dbReference type="ARBA" id="ARBA00022723"/>
    </source>
</evidence>
<dbReference type="GO" id="GO:0051536">
    <property type="term" value="F:iron-sulfur cluster binding"/>
    <property type="evidence" value="ECO:0007669"/>
    <property type="project" value="UniProtKB-KW"/>
</dbReference>
<evidence type="ECO:0000256" key="3">
    <source>
        <dbReference type="ARBA" id="ARBA00023014"/>
    </source>
</evidence>
<keyword evidence="2" id="KW-0408">Iron</keyword>
<keyword evidence="6" id="KW-1185">Reference proteome</keyword>
<accession>A0A6N6N7N5</accession>
<keyword evidence="1" id="KW-0479">Metal-binding</keyword>
<proteinExistence type="predicted"/>
<comment type="caution">
    <text evidence="5">The sequence shown here is derived from an EMBL/GenBank/DDBJ whole genome shotgun (WGS) entry which is preliminary data.</text>
</comment>
<dbReference type="Pfam" id="PF01656">
    <property type="entry name" value="CbiA"/>
    <property type="match status" value="1"/>
</dbReference>
<organism evidence="5 6">
    <name type="scientific">Pseudodesulfovibrio senegalensis</name>
    <dbReference type="NCBI Taxonomy" id="1721087"/>
    <lineage>
        <taxon>Bacteria</taxon>
        <taxon>Pseudomonadati</taxon>
        <taxon>Thermodesulfobacteriota</taxon>
        <taxon>Desulfovibrionia</taxon>
        <taxon>Desulfovibrionales</taxon>
        <taxon>Desulfovibrionaceae</taxon>
    </lineage>
</organism>
<dbReference type="AlphaFoldDB" id="A0A6N6N7N5"/>
<dbReference type="InterPro" id="IPR027417">
    <property type="entry name" value="P-loop_NTPase"/>
</dbReference>
<dbReference type="PROSITE" id="PS51379">
    <property type="entry name" value="4FE4S_FER_2"/>
    <property type="match status" value="2"/>
</dbReference>
<dbReference type="Pfam" id="PF00037">
    <property type="entry name" value="Fer4"/>
    <property type="match status" value="2"/>
</dbReference>
<dbReference type="InterPro" id="IPR002586">
    <property type="entry name" value="CobQ/CobB/MinD/ParA_Nub-bd_dom"/>
</dbReference>
<keyword evidence="3" id="KW-0411">Iron-sulfur</keyword>
<dbReference type="Proteomes" id="UP000438699">
    <property type="component" value="Unassembled WGS sequence"/>
</dbReference>
<evidence type="ECO:0000313" key="5">
    <source>
        <dbReference type="EMBL" id="KAB1443688.1"/>
    </source>
</evidence>
<dbReference type="SUPFAM" id="SSF54862">
    <property type="entry name" value="4Fe-4S ferredoxins"/>
    <property type="match status" value="1"/>
</dbReference>
<dbReference type="Gene3D" id="3.30.70.20">
    <property type="match status" value="1"/>
</dbReference>
<dbReference type="PROSITE" id="PS00198">
    <property type="entry name" value="4FE4S_FER_1"/>
    <property type="match status" value="1"/>
</dbReference>
<dbReference type="GO" id="GO:0046872">
    <property type="term" value="F:metal ion binding"/>
    <property type="evidence" value="ECO:0007669"/>
    <property type="project" value="UniProtKB-KW"/>
</dbReference>
<feature type="domain" description="4Fe-4S ferredoxin-type" evidence="4">
    <location>
        <begin position="89"/>
        <end position="114"/>
    </location>
</feature>
<reference evidence="5 6" key="1">
    <citation type="journal article" date="2017" name="Int. J. Syst. Evol. Microbiol.">
        <title>Desulfovibrio senegalensis sp. nov., a mesophilic sulfate reducer isolated from marine sediment.</title>
        <authorList>
            <person name="Thioye A."/>
            <person name="Gam Z.B.A."/>
            <person name="Mbengue M."/>
            <person name="Cayol J.L."/>
            <person name="Joseph-Bartoli M."/>
            <person name="Toure-Kane C."/>
            <person name="Labat M."/>
        </authorList>
    </citation>
    <scope>NUCLEOTIDE SEQUENCE [LARGE SCALE GENOMIC DNA]</scope>
    <source>
        <strain evidence="5 6">DSM 101509</strain>
    </source>
</reference>
<feature type="domain" description="4Fe-4S ferredoxin-type" evidence="4">
    <location>
        <begin position="59"/>
        <end position="88"/>
    </location>
</feature>
<dbReference type="Gene3D" id="3.40.50.300">
    <property type="entry name" value="P-loop containing nucleotide triphosphate hydrolases"/>
    <property type="match status" value="1"/>
</dbReference>